<dbReference type="SUPFAM" id="SSF48264">
    <property type="entry name" value="Cytochrome P450"/>
    <property type="match status" value="1"/>
</dbReference>
<dbReference type="EMBL" id="JAAOYM010000001">
    <property type="protein sequence ID" value="NIJ13762.1"/>
    <property type="molecule type" value="Genomic_DNA"/>
</dbReference>
<name>A0A7X5UTV1_9PSEU</name>
<comment type="similarity">
    <text evidence="2 4">Belongs to the cytochrome P450 family.</text>
</comment>
<comment type="cofactor">
    <cofactor evidence="1 3">
        <name>heme</name>
        <dbReference type="ChEBI" id="CHEBI:30413"/>
    </cofactor>
</comment>
<dbReference type="PANTHER" id="PTHR24305">
    <property type="entry name" value="CYTOCHROME P450"/>
    <property type="match status" value="1"/>
</dbReference>
<proteinExistence type="inferred from homology"/>
<evidence type="ECO:0000313" key="6">
    <source>
        <dbReference type="Proteomes" id="UP000545493"/>
    </source>
</evidence>
<evidence type="ECO:0000256" key="3">
    <source>
        <dbReference type="PIRSR" id="PIRSR602401-1"/>
    </source>
</evidence>
<dbReference type="InterPro" id="IPR001128">
    <property type="entry name" value="Cyt_P450"/>
</dbReference>
<dbReference type="GO" id="GO:0016705">
    <property type="term" value="F:oxidoreductase activity, acting on paired donors, with incorporation or reduction of molecular oxygen"/>
    <property type="evidence" value="ECO:0007669"/>
    <property type="project" value="InterPro"/>
</dbReference>
<evidence type="ECO:0000256" key="1">
    <source>
        <dbReference type="ARBA" id="ARBA00001971"/>
    </source>
</evidence>
<comment type="caution">
    <text evidence="5">The sequence shown here is derived from an EMBL/GenBank/DDBJ whole genome shotgun (WGS) entry which is preliminary data.</text>
</comment>
<sequence>MNRNELRLALRTLPFLDSHADAPEGFVRLASDPAKLLVWHPEAIDWIFRNDNSLAHPGSRSMRPVLGPRSLLWMDGPRYTAYRKLLGPPLGARRIVDYQGLISETIDRAIDRLRPGTVFVLPQWTRRVTLEVASLIVLGSRDEALLRQFSRWIDRALASPYRMLANRLFRGGLPPSGPKLDGLLLRRAREAAATTQPTLASLLLAPDGPLGTIDDAELRDQLVSLLFAGHETTASATAWTIYWIDRNPDIRADILAELESTSDNGADAKRVPLLHAAVQEALRITPPVPSAGNRVLQRDTQLLGRELRAGTVLSPSIYLAHRQPDYFPDPHRFDPRRFLGSRPQPQRYLPFGGGARHCLGSQLGQVEARMIAAALLRRRSFRCVDPTDGVPRSRGHAMAPAQRLRMEVTACHD</sequence>
<evidence type="ECO:0000256" key="4">
    <source>
        <dbReference type="RuleBase" id="RU000461"/>
    </source>
</evidence>
<dbReference type="GO" id="GO:0020037">
    <property type="term" value="F:heme binding"/>
    <property type="evidence" value="ECO:0007669"/>
    <property type="project" value="InterPro"/>
</dbReference>
<dbReference type="InterPro" id="IPR002401">
    <property type="entry name" value="Cyt_P450_E_grp-I"/>
</dbReference>
<dbReference type="PRINTS" id="PR00385">
    <property type="entry name" value="P450"/>
</dbReference>
<protein>
    <recommendedName>
        <fullName evidence="7">Cytochrome P450</fullName>
    </recommendedName>
</protein>
<dbReference type="Proteomes" id="UP000545493">
    <property type="component" value="Unassembled WGS sequence"/>
</dbReference>
<dbReference type="InterPro" id="IPR036396">
    <property type="entry name" value="Cyt_P450_sf"/>
</dbReference>
<reference evidence="5 6" key="1">
    <citation type="submission" date="2020-03" db="EMBL/GenBank/DDBJ databases">
        <title>Sequencing the genomes of 1000 actinobacteria strains.</title>
        <authorList>
            <person name="Klenk H.-P."/>
        </authorList>
    </citation>
    <scope>NUCLEOTIDE SEQUENCE [LARGE SCALE GENOMIC DNA]</scope>
    <source>
        <strain evidence="5 6">DSM 45685</strain>
    </source>
</reference>
<keyword evidence="4" id="KW-0560">Oxidoreductase</keyword>
<dbReference type="Pfam" id="PF00067">
    <property type="entry name" value="p450"/>
    <property type="match status" value="1"/>
</dbReference>
<organism evidence="5 6">
    <name type="scientific">Saccharomonospora amisosensis</name>
    <dbReference type="NCBI Taxonomy" id="1128677"/>
    <lineage>
        <taxon>Bacteria</taxon>
        <taxon>Bacillati</taxon>
        <taxon>Actinomycetota</taxon>
        <taxon>Actinomycetes</taxon>
        <taxon>Pseudonocardiales</taxon>
        <taxon>Pseudonocardiaceae</taxon>
        <taxon>Saccharomonospora</taxon>
    </lineage>
</organism>
<feature type="binding site" description="axial binding residue" evidence="3">
    <location>
        <position position="358"/>
    </location>
    <ligand>
        <name>heme</name>
        <dbReference type="ChEBI" id="CHEBI:30413"/>
    </ligand>
    <ligandPart>
        <name>Fe</name>
        <dbReference type="ChEBI" id="CHEBI:18248"/>
    </ligandPart>
</feature>
<evidence type="ECO:0000313" key="5">
    <source>
        <dbReference type="EMBL" id="NIJ13762.1"/>
    </source>
</evidence>
<dbReference type="PANTHER" id="PTHR24305:SF166">
    <property type="entry name" value="CYTOCHROME P450 12A4, MITOCHONDRIAL-RELATED"/>
    <property type="match status" value="1"/>
</dbReference>
<dbReference type="PRINTS" id="PR00463">
    <property type="entry name" value="EP450I"/>
</dbReference>
<dbReference type="GO" id="GO:0005506">
    <property type="term" value="F:iron ion binding"/>
    <property type="evidence" value="ECO:0007669"/>
    <property type="project" value="InterPro"/>
</dbReference>
<dbReference type="Gene3D" id="1.10.630.10">
    <property type="entry name" value="Cytochrome P450"/>
    <property type="match status" value="1"/>
</dbReference>
<accession>A0A7X5UTV1</accession>
<keyword evidence="3 4" id="KW-0479">Metal-binding</keyword>
<dbReference type="PROSITE" id="PS00086">
    <property type="entry name" value="CYTOCHROME_P450"/>
    <property type="match status" value="1"/>
</dbReference>
<dbReference type="AlphaFoldDB" id="A0A7X5UTV1"/>
<keyword evidence="3 4" id="KW-0349">Heme</keyword>
<dbReference type="RefSeq" id="WP_167173779.1">
    <property type="nucleotide sequence ID" value="NZ_JAAOYM010000001.1"/>
</dbReference>
<evidence type="ECO:0008006" key="7">
    <source>
        <dbReference type="Google" id="ProtNLM"/>
    </source>
</evidence>
<evidence type="ECO:0000256" key="2">
    <source>
        <dbReference type="ARBA" id="ARBA00010617"/>
    </source>
</evidence>
<keyword evidence="3 4" id="KW-0408">Iron</keyword>
<gene>
    <name evidence="5" type="ORF">FHU38_004106</name>
</gene>
<keyword evidence="6" id="KW-1185">Reference proteome</keyword>
<keyword evidence="4" id="KW-0503">Monooxygenase</keyword>
<dbReference type="InterPro" id="IPR017972">
    <property type="entry name" value="Cyt_P450_CS"/>
</dbReference>
<dbReference type="GO" id="GO:0004497">
    <property type="term" value="F:monooxygenase activity"/>
    <property type="evidence" value="ECO:0007669"/>
    <property type="project" value="UniProtKB-KW"/>
</dbReference>
<dbReference type="InterPro" id="IPR050121">
    <property type="entry name" value="Cytochrome_P450_monoxygenase"/>
</dbReference>